<proteinExistence type="predicted"/>
<gene>
    <name evidence="3" type="ORF">FOXB_17327</name>
</gene>
<feature type="non-terminal residue" evidence="3">
    <location>
        <position position="651"/>
    </location>
</feature>
<dbReference type="Pfam" id="PF20516">
    <property type="entry name" value="PDDEXK_12"/>
    <property type="match status" value="1"/>
</dbReference>
<comment type="caution">
    <text evidence="3">The sequence shown here is derived from an EMBL/GenBank/DDBJ whole genome shotgun (WGS) entry which is preliminary data.</text>
</comment>
<protein>
    <recommendedName>
        <fullName evidence="2">PD-(D/E)XK nuclease-like domain-containing protein</fullName>
    </recommendedName>
</protein>
<feature type="compositionally biased region" description="Basic and acidic residues" evidence="1">
    <location>
        <begin position="40"/>
        <end position="49"/>
    </location>
</feature>
<evidence type="ECO:0000259" key="2">
    <source>
        <dbReference type="Pfam" id="PF20516"/>
    </source>
</evidence>
<accession>F9GF93</accession>
<dbReference type="OrthoDB" id="4161186at2759"/>
<name>F9GF93_FUSOF</name>
<sequence length="651" mass="72559">MYSRPSKLGTVKALRKRTMPTSSVLKWLDEISTKAPISNHHHDREDAGQAKRRRLNPPTPDPSIAPKMSVSTTRETSPGKRKGQNDPGTPRSKRSRDLLSEVDLPPSEVSVAGSGRLSPSKQFQLLRLQPGGPDFGDLSQFVNKPEKLQSLLTKLDDVMEGFDIISASQQSHVQAAPSLYNDEFDWAKSQTRTHYYSKARDELGPTPTVEFIMDILDAAANCNSQQQHEDAWNKFVHTPILKFAFHQKGQRISKQLINCSSCINAAIIPEYQVRTPGTSKKVDFCIHVNPINDTNSASSSLAAMAIRRLMLQLPGNVFNFTNFLPLQDQPIALSIETKRPTEGFDVAKLQLGVWQAAHWTFLNTLIHTQQENGHIKQLQAQVEAQSLDSTQESTEQLFCEVPPQQRQSDIQPLGAQQEVDPRFKPPEFLPGVIINGHEWWLTVTTLEESRVKFYEKVALGSTKACYEPNVSTSQMLLHSEGSAATLTDLRPQTLLGMAPTESLQQFEKIEEVVARYAFKLSSVRSPAEIYKEKTDEIQGSIAQLWTSLELAPAPEKPSLQDSIVKLGGQLKEMEIKYEAGVQDEEKAYNRELQEIADALRYELLEIIGPAKIESYLRSISGEDSGRQDSNNAVVTCQPHDATPQAIGAKEA</sequence>
<feature type="domain" description="PD-(D/E)XK nuclease-like" evidence="2">
    <location>
        <begin position="190"/>
        <end position="464"/>
    </location>
</feature>
<dbReference type="InterPro" id="IPR046797">
    <property type="entry name" value="PDDEXK_12"/>
</dbReference>
<evidence type="ECO:0000256" key="1">
    <source>
        <dbReference type="SAM" id="MobiDB-lite"/>
    </source>
</evidence>
<feature type="region of interest" description="Disordered" evidence="1">
    <location>
        <begin position="1"/>
        <end position="116"/>
    </location>
</feature>
<organism evidence="3">
    <name type="scientific">Fusarium oxysporum (strain Fo5176)</name>
    <name type="common">Fusarium vascular wilt</name>
    <dbReference type="NCBI Taxonomy" id="660025"/>
    <lineage>
        <taxon>Eukaryota</taxon>
        <taxon>Fungi</taxon>
        <taxon>Dikarya</taxon>
        <taxon>Ascomycota</taxon>
        <taxon>Pezizomycotina</taxon>
        <taxon>Sordariomycetes</taxon>
        <taxon>Hypocreomycetidae</taxon>
        <taxon>Hypocreales</taxon>
        <taxon>Nectriaceae</taxon>
        <taxon>Fusarium</taxon>
        <taxon>Fusarium oxysporum species complex</taxon>
    </lineage>
</organism>
<dbReference type="AlphaFoldDB" id="F9GF93"/>
<dbReference type="EMBL" id="AFQF01006918">
    <property type="protein sequence ID" value="EGU72164.1"/>
    <property type="molecule type" value="Genomic_DNA"/>
</dbReference>
<evidence type="ECO:0000313" key="3">
    <source>
        <dbReference type="EMBL" id="EGU72164.1"/>
    </source>
</evidence>
<reference evidence="3" key="1">
    <citation type="journal article" date="2012" name="Mol. Plant Microbe Interact.">
        <title>A highly conserved effector in Fusarium oxysporum is required for full virulence on Arabidopsis.</title>
        <authorList>
            <person name="Thatcher L.F."/>
            <person name="Gardiner D.M."/>
            <person name="Kazan K."/>
            <person name="Manners J."/>
        </authorList>
    </citation>
    <scope>NUCLEOTIDE SEQUENCE [LARGE SCALE GENOMIC DNA]</scope>
    <source>
        <strain evidence="3">Fo5176</strain>
    </source>
</reference>
<dbReference type="STRING" id="660025.F9GF93"/>